<organism evidence="2 3">
    <name type="scientific">Pseudomonas fluorescens</name>
    <dbReference type="NCBI Taxonomy" id="294"/>
    <lineage>
        <taxon>Bacteria</taxon>
        <taxon>Pseudomonadati</taxon>
        <taxon>Pseudomonadota</taxon>
        <taxon>Gammaproteobacteria</taxon>
        <taxon>Pseudomonadales</taxon>
        <taxon>Pseudomonadaceae</taxon>
        <taxon>Pseudomonas</taxon>
    </lineage>
</organism>
<evidence type="ECO:0000259" key="1">
    <source>
        <dbReference type="Pfam" id="PF06056"/>
    </source>
</evidence>
<dbReference type="AlphaFoldDB" id="A0A5E6RMB2"/>
<feature type="domain" description="Terminase ATPase subunit N-terminal" evidence="1">
    <location>
        <begin position="25"/>
        <end position="82"/>
    </location>
</feature>
<dbReference type="Proteomes" id="UP000399692">
    <property type="component" value="Unassembled WGS sequence"/>
</dbReference>
<dbReference type="InterPro" id="IPR010332">
    <property type="entry name" value="ATPase_terminase-su_N"/>
</dbReference>
<dbReference type="EMBL" id="CABVHF010000003">
    <property type="protein sequence ID" value="VVM69549.1"/>
    <property type="molecule type" value="Genomic_DNA"/>
</dbReference>
<sequence length="222" mass="25031">MRQWGNARVSVSIGAMNTTAQPTTDSRRHAKFLYWTGWRITDIGDYLDEKEKTVHSWKARDESDRADNVERIGGALEARLVQLILKDGKSAGDFKEIDLLHRQLERQARIQRFQGGGTETELNPNISPAFGRLLTASSRESSQLWRSIDVVTRLPAWVSPQQSALEDVMMCLRRLGQVGSCDCYHVTLGPACLTRGGFTGRSQHLEQSYSVTFRENENACET</sequence>
<gene>
    <name evidence="2" type="ORF">PS631_01731</name>
</gene>
<proteinExistence type="predicted"/>
<name>A0A5E6RMB2_PSEFL</name>
<evidence type="ECO:0000313" key="3">
    <source>
        <dbReference type="Proteomes" id="UP000399692"/>
    </source>
</evidence>
<evidence type="ECO:0000313" key="2">
    <source>
        <dbReference type="EMBL" id="VVM69549.1"/>
    </source>
</evidence>
<protein>
    <recommendedName>
        <fullName evidence="1">Terminase ATPase subunit N-terminal domain-containing protein</fullName>
    </recommendedName>
</protein>
<dbReference type="Pfam" id="PF06056">
    <property type="entry name" value="Terminase_5"/>
    <property type="match status" value="1"/>
</dbReference>
<accession>A0A5E6RMB2</accession>
<reference evidence="2 3" key="1">
    <citation type="submission" date="2019-09" db="EMBL/GenBank/DDBJ databases">
        <authorList>
            <person name="Chandra G."/>
            <person name="Truman W A."/>
        </authorList>
    </citation>
    <scope>NUCLEOTIDE SEQUENCE [LARGE SCALE GENOMIC DNA]</scope>
    <source>
        <strain evidence="2">PS631</strain>
    </source>
</reference>